<reference evidence="12 13" key="1">
    <citation type="submission" date="2020-08" db="EMBL/GenBank/DDBJ databases">
        <title>Genomic Encyclopedia of Type Strains, Phase IV (KMG-IV): sequencing the most valuable type-strain genomes for metagenomic binning, comparative biology and taxonomic classification.</title>
        <authorList>
            <person name="Goeker M."/>
        </authorList>
    </citation>
    <scope>NUCLEOTIDE SEQUENCE [LARGE SCALE GENOMIC DNA]</scope>
    <source>
        <strain evidence="12 13">DSM 17976</strain>
    </source>
</reference>
<dbReference type="GO" id="GO:0000166">
    <property type="term" value="F:nucleotide binding"/>
    <property type="evidence" value="ECO:0007669"/>
    <property type="project" value="UniProtKB-KW"/>
</dbReference>
<dbReference type="EMBL" id="JACIBY010000011">
    <property type="protein sequence ID" value="MBB3840590.1"/>
    <property type="molecule type" value="Genomic_DNA"/>
</dbReference>
<comment type="caution">
    <text evidence="12">The sequence shown here is derived from an EMBL/GenBank/DDBJ whole genome shotgun (WGS) entry which is preliminary data.</text>
</comment>
<keyword evidence="2 9" id="KW-0812">Transmembrane</keyword>
<dbReference type="PROSITE" id="PS00452">
    <property type="entry name" value="GUANYLATE_CYCLASE_1"/>
    <property type="match status" value="1"/>
</dbReference>
<comment type="similarity">
    <text evidence="7">Belongs to the adenylyl cyclase class-4/guanylyl cyclase family.</text>
</comment>
<evidence type="ECO:0000256" key="8">
    <source>
        <dbReference type="SAM" id="Coils"/>
    </source>
</evidence>
<evidence type="ECO:0000313" key="12">
    <source>
        <dbReference type="EMBL" id="MBB3840590.1"/>
    </source>
</evidence>
<evidence type="ECO:0000256" key="2">
    <source>
        <dbReference type="ARBA" id="ARBA00022692"/>
    </source>
</evidence>
<dbReference type="CDD" id="cd07302">
    <property type="entry name" value="CHD"/>
    <property type="match status" value="1"/>
</dbReference>
<sequence length="422" mass="48110">MKRRLWILLLVVTLTHPLAAQKSKTDSATTKKKGWRLFGNKKNKELEAVSKEKDKVSAEKKKVESEKQFLEWKNQNLSSQIDALDAQKKALDVQQHFLDSQLVVRNHSLKLMTEAQMKIQLTLLRQKQLLDSISFTKVIDSLKISDQQKILTQKEDQLRRQEAEVELQQSQRNLLIVVVLGVLVVALGIYRSLLNVKKYSKIIEEEKNKSEYLLLNILPKEVADELKKSGAAEAKHYEEVSVLFSDFVGFTFLAEKLPPQELVAELDYCFKRFDRIMGNNKIEKIKTIGDAYMAAGGVPVPDSDAHVRIVRAALELQEFIEARKQQRLHENLPFFEARVGIHTGEVVAGIVGEKKFAFDLWGDTVNIASRMESASLPGKVNISEDTYELVKAHFICSDRGKKDIKNRGEKGMYFVEREVLGD</sequence>
<evidence type="ECO:0000256" key="4">
    <source>
        <dbReference type="ARBA" id="ARBA00022989"/>
    </source>
</evidence>
<evidence type="ECO:0000256" key="1">
    <source>
        <dbReference type="ARBA" id="ARBA00004370"/>
    </source>
</evidence>
<comment type="subcellular location">
    <subcellularLocation>
        <location evidence="1">Membrane</location>
    </subcellularLocation>
</comment>
<evidence type="ECO:0000259" key="11">
    <source>
        <dbReference type="PROSITE" id="PS50125"/>
    </source>
</evidence>
<dbReference type="GO" id="GO:0035556">
    <property type="term" value="P:intracellular signal transduction"/>
    <property type="evidence" value="ECO:0007669"/>
    <property type="project" value="InterPro"/>
</dbReference>
<feature type="coiled-coil region" evidence="8">
    <location>
        <begin position="144"/>
        <end position="173"/>
    </location>
</feature>
<dbReference type="InterPro" id="IPR001054">
    <property type="entry name" value="A/G_cyclase"/>
</dbReference>
<protein>
    <submittedName>
        <fullName evidence="12">Class 3 adenylate cyclase</fullName>
    </submittedName>
</protein>
<evidence type="ECO:0000256" key="3">
    <source>
        <dbReference type="ARBA" id="ARBA00022741"/>
    </source>
</evidence>
<dbReference type="InterPro" id="IPR018297">
    <property type="entry name" value="A/G_cyclase_CS"/>
</dbReference>
<dbReference type="Pfam" id="PF00211">
    <property type="entry name" value="Guanylate_cyc"/>
    <property type="match status" value="1"/>
</dbReference>
<dbReference type="SUPFAM" id="SSF55073">
    <property type="entry name" value="Nucleotide cyclase"/>
    <property type="match status" value="1"/>
</dbReference>
<dbReference type="InterPro" id="IPR029787">
    <property type="entry name" value="Nucleotide_cyclase"/>
</dbReference>
<dbReference type="PANTHER" id="PTHR11920">
    <property type="entry name" value="GUANYLYL CYCLASE"/>
    <property type="match status" value="1"/>
</dbReference>
<proteinExistence type="inferred from homology"/>
<evidence type="ECO:0000313" key="13">
    <source>
        <dbReference type="Proteomes" id="UP000541352"/>
    </source>
</evidence>
<keyword evidence="8" id="KW-0175">Coiled coil</keyword>
<keyword evidence="13" id="KW-1185">Reference proteome</keyword>
<keyword evidence="5 9" id="KW-0472">Membrane</keyword>
<feature type="transmembrane region" description="Helical" evidence="9">
    <location>
        <begin position="174"/>
        <end position="193"/>
    </location>
</feature>
<feature type="chain" id="PRO_5031188006" evidence="10">
    <location>
        <begin position="21"/>
        <end position="422"/>
    </location>
</feature>
<feature type="domain" description="Guanylate cyclase" evidence="11">
    <location>
        <begin position="241"/>
        <end position="372"/>
    </location>
</feature>
<dbReference type="GO" id="GO:0009190">
    <property type="term" value="P:cyclic nucleotide biosynthetic process"/>
    <property type="evidence" value="ECO:0007669"/>
    <property type="project" value="InterPro"/>
</dbReference>
<evidence type="ECO:0000256" key="10">
    <source>
        <dbReference type="SAM" id="SignalP"/>
    </source>
</evidence>
<dbReference type="RefSeq" id="WP_183977653.1">
    <property type="nucleotide sequence ID" value="NZ_JACIBY010000011.1"/>
</dbReference>
<evidence type="ECO:0000256" key="5">
    <source>
        <dbReference type="ARBA" id="ARBA00023136"/>
    </source>
</evidence>
<keyword evidence="6 7" id="KW-0456">Lyase</keyword>
<evidence type="ECO:0000256" key="7">
    <source>
        <dbReference type="RuleBase" id="RU000405"/>
    </source>
</evidence>
<accession>A0A7W5ZNG2</accession>
<dbReference type="GO" id="GO:0016020">
    <property type="term" value="C:membrane"/>
    <property type="evidence" value="ECO:0007669"/>
    <property type="project" value="UniProtKB-SubCell"/>
</dbReference>
<organism evidence="12 13">
    <name type="scientific">Runella defluvii</name>
    <dbReference type="NCBI Taxonomy" id="370973"/>
    <lineage>
        <taxon>Bacteria</taxon>
        <taxon>Pseudomonadati</taxon>
        <taxon>Bacteroidota</taxon>
        <taxon>Cytophagia</taxon>
        <taxon>Cytophagales</taxon>
        <taxon>Spirosomataceae</taxon>
        <taxon>Runella</taxon>
    </lineage>
</organism>
<dbReference type="PANTHER" id="PTHR11920:SF335">
    <property type="entry name" value="GUANYLATE CYCLASE"/>
    <property type="match status" value="1"/>
</dbReference>
<dbReference type="SMART" id="SM00044">
    <property type="entry name" value="CYCc"/>
    <property type="match status" value="1"/>
</dbReference>
<gene>
    <name evidence="12" type="ORF">FHS57_004610</name>
</gene>
<dbReference type="Gene3D" id="3.30.70.1230">
    <property type="entry name" value="Nucleotide cyclase"/>
    <property type="match status" value="1"/>
</dbReference>
<keyword evidence="3" id="KW-0547">Nucleotide-binding</keyword>
<keyword evidence="4 9" id="KW-1133">Transmembrane helix</keyword>
<evidence type="ECO:0000256" key="6">
    <source>
        <dbReference type="ARBA" id="ARBA00023239"/>
    </source>
</evidence>
<dbReference type="Proteomes" id="UP000541352">
    <property type="component" value="Unassembled WGS sequence"/>
</dbReference>
<dbReference type="PROSITE" id="PS50125">
    <property type="entry name" value="GUANYLATE_CYCLASE_2"/>
    <property type="match status" value="1"/>
</dbReference>
<dbReference type="GO" id="GO:0004016">
    <property type="term" value="F:adenylate cyclase activity"/>
    <property type="evidence" value="ECO:0007669"/>
    <property type="project" value="UniProtKB-ARBA"/>
</dbReference>
<name>A0A7W5ZNG2_9BACT</name>
<feature type="coiled-coil region" evidence="8">
    <location>
        <begin position="41"/>
        <end position="94"/>
    </location>
</feature>
<feature type="signal peptide" evidence="10">
    <location>
        <begin position="1"/>
        <end position="20"/>
    </location>
</feature>
<dbReference type="InterPro" id="IPR050401">
    <property type="entry name" value="Cyclic_nucleotide_synthase"/>
</dbReference>
<dbReference type="AlphaFoldDB" id="A0A7W5ZNG2"/>
<keyword evidence="10" id="KW-0732">Signal</keyword>
<evidence type="ECO:0000256" key="9">
    <source>
        <dbReference type="SAM" id="Phobius"/>
    </source>
</evidence>